<sequence length="228" mass="24442">MRRGRVKRRDAGPHGTGSEDGSGTQAAYVALYRDVRRQALGTVDERATCRGQGHWVRASTPRRSSAMCSVITGGMEETAEAGRQWGGGAGIRQLAKPPIGRASVAGYGESAETTAVRVWTRTRSGGQVVMARPGTRRRPRAPCMHLLRRRPPRTRLCDGPEAADGSGLGFGAGDRPDRAGSSELRAVADDRAHLRRHTGWFVHYSLCLDVITGLSKTSTGCVAIVPVL</sequence>
<proteinExistence type="predicted"/>
<feature type="region of interest" description="Disordered" evidence="1">
    <location>
        <begin position="152"/>
        <end position="179"/>
    </location>
</feature>
<accession>A0A2T8I4Y0</accession>
<organism evidence="2">
    <name type="scientific">Panicum hallii</name>
    <dbReference type="NCBI Taxonomy" id="206008"/>
    <lineage>
        <taxon>Eukaryota</taxon>
        <taxon>Viridiplantae</taxon>
        <taxon>Streptophyta</taxon>
        <taxon>Embryophyta</taxon>
        <taxon>Tracheophyta</taxon>
        <taxon>Spermatophyta</taxon>
        <taxon>Magnoliopsida</taxon>
        <taxon>Liliopsida</taxon>
        <taxon>Poales</taxon>
        <taxon>Poaceae</taxon>
        <taxon>PACMAD clade</taxon>
        <taxon>Panicoideae</taxon>
        <taxon>Panicodae</taxon>
        <taxon>Paniceae</taxon>
        <taxon>Panicinae</taxon>
        <taxon>Panicum</taxon>
        <taxon>Panicum sect. Panicum</taxon>
    </lineage>
</organism>
<evidence type="ECO:0000313" key="2">
    <source>
        <dbReference type="EMBL" id="PVH32723.1"/>
    </source>
</evidence>
<name>A0A2T8I4Y0_9POAL</name>
<evidence type="ECO:0000256" key="1">
    <source>
        <dbReference type="SAM" id="MobiDB-lite"/>
    </source>
</evidence>
<dbReference type="EMBL" id="CM008054">
    <property type="protein sequence ID" value="PVH32723.1"/>
    <property type="molecule type" value="Genomic_DNA"/>
</dbReference>
<reference evidence="2" key="1">
    <citation type="submission" date="2018-04" db="EMBL/GenBank/DDBJ databases">
        <title>WGS assembly of Panicum hallii.</title>
        <authorList>
            <person name="Lovell J."/>
            <person name="Jenkins J."/>
            <person name="Lowry D."/>
            <person name="Mamidi S."/>
            <person name="Sreedasyam A."/>
            <person name="Weng X."/>
            <person name="Barry K."/>
            <person name="Bonette J."/>
            <person name="Campitelli B."/>
            <person name="Daum C."/>
            <person name="Gordon S."/>
            <person name="Gould B."/>
            <person name="Lipzen A."/>
            <person name="Macqueen A."/>
            <person name="Palacio-Mejia J."/>
            <person name="Plott C."/>
            <person name="Shakirov E."/>
            <person name="Shu S."/>
            <person name="Yoshinaga Y."/>
            <person name="Zane M."/>
            <person name="Rokhsar D."/>
            <person name="Grimwood J."/>
            <person name="Schmutz J."/>
            <person name="Juenger T."/>
        </authorList>
    </citation>
    <scope>NUCLEOTIDE SEQUENCE [LARGE SCALE GENOMIC DNA]</scope>
    <source>
        <strain evidence="2">FIL2</strain>
    </source>
</reference>
<dbReference type="Gramene" id="PVH32723">
    <property type="protein sequence ID" value="PVH32723"/>
    <property type="gene ID" value="PAHAL_9G469100"/>
</dbReference>
<dbReference type="Proteomes" id="UP000243499">
    <property type="component" value="Chromosome 9"/>
</dbReference>
<gene>
    <name evidence="2" type="ORF">PAHAL_9G469100</name>
</gene>
<feature type="region of interest" description="Disordered" evidence="1">
    <location>
        <begin position="1"/>
        <end position="23"/>
    </location>
</feature>
<dbReference type="AlphaFoldDB" id="A0A2T8I4Y0"/>
<protein>
    <submittedName>
        <fullName evidence="2">Uncharacterized protein</fullName>
    </submittedName>
</protein>